<protein>
    <recommendedName>
        <fullName evidence="3">C2H2-type domain-containing protein</fullName>
    </recommendedName>
</protein>
<name>A0A9W8H1N0_9FUNG</name>
<dbReference type="EMBL" id="JANBUL010000337">
    <property type="protein sequence ID" value="KAJ2776743.1"/>
    <property type="molecule type" value="Genomic_DNA"/>
</dbReference>
<evidence type="ECO:0008006" key="3">
    <source>
        <dbReference type="Google" id="ProtNLM"/>
    </source>
</evidence>
<proteinExistence type="predicted"/>
<sequence>MYKCQRCGLLFGSRTKRNTHVNGQCKIGVPDLSFLKDSVIITRRKQNQAK</sequence>
<evidence type="ECO:0000313" key="2">
    <source>
        <dbReference type="Proteomes" id="UP001140217"/>
    </source>
</evidence>
<organism evidence="1 2">
    <name type="scientific">Coemansia javaensis</name>
    <dbReference type="NCBI Taxonomy" id="2761396"/>
    <lineage>
        <taxon>Eukaryota</taxon>
        <taxon>Fungi</taxon>
        <taxon>Fungi incertae sedis</taxon>
        <taxon>Zoopagomycota</taxon>
        <taxon>Kickxellomycotina</taxon>
        <taxon>Kickxellomycetes</taxon>
        <taxon>Kickxellales</taxon>
        <taxon>Kickxellaceae</taxon>
        <taxon>Coemansia</taxon>
    </lineage>
</organism>
<reference evidence="1" key="1">
    <citation type="submission" date="2022-07" db="EMBL/GenBank/DDBJ databases">
        <title>Phylogenomic reconstructions and comparative analyses of Kickxellomycotina fungi.</title>
        <authorList>
            <person name="Reynolds N.K."/>
            <person name="Stajich J.E."/>
            <person name="Barry K."/>
            <person name="Grigoriev I.V."/>
            <person name="Crous P."/>
            <person name="Smith M.E."/>
        </authorList>
    </citation>
    <scope>NUCLEOTIDE SEQUENCE</scope>
    <source>
        <strain evidence="1">NBRC 105414</strain>
    </source>
</reference>
<dbReference type="Proteomes" id="UP001140217">
    <property type="component" value="Unassembled WGS sequence"/>
</dbReference>
<accession>A0A9W8H1N0</accession>
<keyword evidence="2" id="KW-1185">Reference proteome</keyword>
<evidence type="ECO:0000313" key="1">
    <source>
        <dbReference type="EMBL" id="KAJ2776743.1"/>
    </source>
</evidence>
<comment type="caution">
    <text evidence="1">The sequence shown here is derived from an EMBL/GenBank/DDBJ whole genome shotgun (WGS) entry which is preliminary data.</text>
</comment>
<gene>
    <name evidence="1" type="ORF">H4R18_005513</name>
</gene>
<dbReference type="AlphaFoldDB" id="A0A9W8H1N0"/>